<dbReference type="AlphaFoldDB" id="A0A2W1EWD5"/>
<evidence type="ECO:0000313" key="2">
    <source>
        <dbReference type="EMBL" id="KAF7578842.1"/>
    </source>
</evidence>
<evidence type="ECO:0000313" key="3">
    <source>
        <dbReference type="EMBL" id="KAI1517492.1"/>
    </source>
</evidence>
<reference evidence="5" key="4">
    <citation type="journal article" date="2022" name="Microb. Genom.">
        <title>A global pangenome for the wheat fungal pathogen Pyrenophora tritici-repentis and prediction of effector protein structural homology.</title>
        <authorList>
            <person name="Moolhuijzen P.M."/>
            <person name="See P.T."/>
            <person name="Shi G."/>
            <person name="Powell H.R."/>
            <person name="Cockram J."/>
            <person name="Jorgensen L.N."/>
            <person name="Benslimane H."/>
            <person name="Strelkov S.E."/>
            <person name="Turner J."/>
            <person name="Liu Z."/>
            <person name="Moffat C.S."/>
        </authorList>
    </citation>
    <scope>NUCLEOTIDE SEQUENCE [LARGE SCALE GENOMIC DNA]</scope>
</reference>
<reference evidence="3" key="3">
    <citation type="journal article" date="2022" name="bioRxiv">
        <title>A global pangenome for the wheat fungal pathogen Pyrenophora tritici-repentis and prediction of effector protein structural homology.</title>
        <authorList>
            <person name="Moolhuijzen P."/>
            <person name="See P.T."/>
            <person name="Shi G."/>
            <person name="Powell H.R."/>
            <person name="Cockram J."/>
            <person name="Jorgensen L.N."/>
            <person name="Benslimane H."/>
            <person name="Strelkov S.E."/>
            <person name="Turner J."/>
            <person name="Liu Z."/>
            <person name="Moffat C.S."/>
        </authorList>
    </citation>
    <scope>NUCLEOTIDE SEQUENCE</scope>
    <source>
        <strain evidence="3">86-124</strain>
    </source>
</reference>
<keyword evidence="5" id="KW-1185">Reference proteome</keyword>
<organism evidence="2 4">
    <name type="scientific">Pyrenophora tritici-repentis</name>
    <dbReference type="NCBI Taxonomy" id="45151"/>
    <lineage>
        <taxon>Eukaryota</taxon>
        <taxon>Fungi</taxon>
        <taxon>Dikarya</taxon>
        <taxon>Ascomycota</taxon>
        <taxon>Pezizomycotina</taxon>
        <taxon>Dothideomycetes</taxon>
        <taxon>Pleosporomycetidae</taxon>
        <taxon>Pleosporales</taxon>
        <taxon>Pleosporineae</taxon>
        <taxon>Pleosporaceae</taxon>
        <taxon>Pyrenophora</taxon>
    </lineage>
</organism>
<name>A0A2W1EWD5_9PLEO</name>
<feature type="region of interest" description="Disordered" evidence="1">
    <location>
        <begin position="48"/>
        <end position="74"/>
    </location>
</feature>
<evidence type="ECO:0000256" key="1">
    <source>
        <dbReference type="SAM" id="MobiDB-lite"/>
    </source>
</evidence>
<sequence>MPTEHATDCALGAHNVLMPVTRPKVKQPNIAQVHPAVVYPTMHPAQFFDRSKQPEHAQNRAFYRKHHPEESRED</sequence>
<proteinExistence type="predicted"/>
<evidence type="ECO:0000313" key="4">
    <source>
        <dbReference type="Proteomes" id="UP000245464"/>
    </source>
</evidence>
<gene>
    <name evidence="3" type="ORF">Ptr86124_002793</name>
    <name evidence="2" type="ORF">PtrM4_030820</name>
</gene>
<feature type="compositionally biased region" description="Basic and acidic residues" evidence="1">
    <location>
        <begin position="49"/>
        <end position="58"/>
    </location>
</feature>
<dbReference type="Proteomes" id="UP000249757">
    <property type="component" value="Unassembled WGS sequence"/>
</dbReference>
<protein>
    <submittedName>
        <fullName evidence="2">Uncharacterized protein</fullName>
    </submittedName>
</protein>
<reference evidence="3" key="2">
    <citation type="submission" date="2021-05" db="EMBL/GenBank/DDBJ databases">
        <authorList>
            <person name="Moolhuijzen P.M."/>
            <person name="Moffat C.S."/>
        </authorList>
    </citation>
    <scope>NUCLEOTIDE SEQUENCE</scope>
    <source>
        <strain evidence="3">86-124</strain>
    </source>
</reference>
<reference evidence="2" key="1">
    <citation type="journal article" date="2018" name="BMC Genomics">
        <title>Comparative genomics of the wheat fungal pathogen Pyrenophora tritici-repentis reveals chromosomal variations and genome plasticity.</title>
        <authorList>
            <person name="Moolhuijzen P."/>
            <person name="See P.T."/>
            <person name="Hane J.K."/>
            <person name="Shi G."/>
            <person name="Liu Z."/>
            <person name="Oliver R.P."/>
            <person name="Moffat C.S."/>
        </authorList>
    </citation>
    <scope>NUCLEOTIDE SEQUENCE [LARGE SCALE GENOMIC DNA]</scope>
    <source>
        <strain evidence="2">M4</strain>
    </source>
</reference>
<evidence type="ECO:0000313" key="5">
    <source>
        <dbReference type="Proteomes" id="UP000249757"/>
    </source>
</evidence>
<dbReference type="EMBL" id="NRDI02000003">
    <property type="protein sequence ID" value="KAI1517492.1"/>
    <property type="molecule type" value="Genomic_DNA"/>
</dbReference>
<comment type="caution">
    <text evidence="2">The sequence shown here is derived from an EMBL/GenBank/DDBJ whole genome shotgun (WGS) entry which is preliminary data.</text>
</comment>
<accession>A0A2W1EWD5</accession>
<dbReference type="EMBL" id="NQIK02000001">
    <property type="protein sequence ID" value="KAF7578842.1"/>
    <property type="molecule type" value="Genomic_DNA"/>
</dbReference>
<dbReference type="Proteomes" id="UP000245464">
    <property type="component" value="Chromosome 1"/>
</dbReference>